<dbReference type="InterPro" id="IPR012341">
    <property type="entry name" value="6hp_glycosidase-like_sf"/>
</dbReference>
<evidence type="ECO:0000256" key="2">
    <source>
        <dbReference type="SAM" id="SignalP"/>
    </source>
</evidence>
<reference evidence="6" key="1">
    <citation type="submission" date="2018-08" db="EMBL/GenBank/DDBJ databases">
        <title>Draft genome sequence of azole-resistant Aspergillus thermomutatus (Neosartorya pseudofischeri) strain HMR AF 39, isolated from a human nasal aspirate.</title>
        <authorList>
            <person name="Parent-Michaud M."/>
            <person name="Dufresne P.J."/>
            <person name="Fournier E."/>
            <person name="Martineau C."/>
            <person name="Moreira S."/>
            <person name="Perkins V."/>
            <person name="De Repentigny L."/>
            <person name="Dufresne S.F."/>
        </authorList>
    </citation>
    <scope>NUCLEOTIDE SEQUENCE [LARGE SCALE GENOMIC DNA]</scope>
    <source>
        <strain evidence="6">HMR AF 39</strain>
    </source>
</reference>
<feature type="domain" description="Alpha fucosidase A-like C-terminal" evidence="4">
    <location>
        <begin position="701"/>
        <end position="750"/>
    </location>
</feature>
<dbReference type="GO" id="GO:0044550">
    <property type="term" value="P:secondary metabolite biosynthetic process"/>
    <property type="evidence" value="ECO:0007669"/>
    <property type="project" value="UniProtKB-ARBA"/>
</dbReference>
<feature type="signal peptide" evidence="2">
    <location>
        <begin position="1"/>
        <end position="22"/>
    </location>
</feature>
<dbReference type="GeneID" id="38124209"/>
<keyword evidence="1" id="KW-0521">NADP</keyword>
<feature type="domain" description="Glycosyl hydrolase family 95 catalytic" evidence="5">
    <location>
        <begin position="291"/>
        <end position="683"/>
    </location>
</feature>
<dbReference type="EMBL" id="NKHU02000250">
    <property type="protein sequence ID" value="RHZ46469.1"/>
    <property type="molecule type" value="Genomic_DNA"/>
</dbReference>
<dbReference type="InterPro" id="IPR020904">
    <property type="entry name" value="Sc_DH/Rdtase_CS"/>
</dbReference>
<dbReference type="Gene3D" id="3.40.50.720">
    <property type="entry name" value="NAD(P)-binding Rossmann-like Domain"/>
    <property type="match status" value="1"/>
</dbReference>
<dbReference type="Pfam" id="PF21307">
    <property type="entry name" value="Glyco_hydro_95_C"/>
    <property type="match status" value="1"/>
</dbReference>
<comment type="caution">
    <text evidence="6">The sequence shown here is derived from an EMBL/GenBank/DDBJ whole genome shotgun (WGS) entry which is preliminary data.</text>
</comment>
<dbReference type="SUPFAM" id="SSF48208">
    <property type="entry name" value="Six-hairpin glycosidases"/>
    <property type="match status" value="1"/>
</dbReference>
<feature type="chain" id="PRO_5017343369" evidence="2">
    <location>
        <begin position="23"/>
        <end position="988"/>
    </location>
</feature>
<dbReference type="FunFam" id="3.40.50.720:FF:000084">
    <property type="entry name" value="Short-chain dehydrogenase reductase"/>
    <property type="match status" value="1"/>
</dbReference>
<organism evidence="6 7">
    <name type="scientific">Aspergillus thermomutatus</name>
    <name type="common">Neosartorya pseudofischeri</name>
    <dbReference type="NCBI Taxonomy" id="41047"/>
    <lineage>
        <taxon>Eukaryota</taxon>
        <taxon>Fungi</taxon>
        <taxon>Dikarya</taxon>
        <taxon>Ascomycota</taxon>
        <taxon>Pezizomycotina</taxon>
        <taxon>Eurotiomycetes</taxon>
        <taxon>Eurotiomycetidae</taxon>
        <taxon>Eurotiales</taxon>
        <taxon>Aspergillaceae</taxon>
        <taxon>Aspergillus</taxon>
        <taxon>Aspergillus subgen. Fumigati</taxon>
    </lineage>
</organism>
<dbReference type="PRINTS" id="PR00081">
    <property type="entry name" value="GDHRDH"/>
</dbReference>
<dbReference type="Pfam" id="PF14498">
    <property type="entry name" value="Glyco_hyd_65N_2"/>
    <property type="match status" value="1"/>
</dbReference>
<name>A0A397G8X1_ASPTH</name>
<dbReference type="PRINTS" id="PR00080">
    <property type="entry name" value="SDRFAMILY"/>
</dbReference>
<gene>
    <name evidence="6" type="ORF">CDV56_102235</name>
</gene>
<evidence type="ECO:0000259" key="4">
    <source>
        <dbReference type="Pfam" id="PF21307"/>
    </source>
</evidence>
<evidence type="ECO:0000259" key="5">
    <source>
        <dbReference type="Pfam" id="PF22124"/>
    </source>
</evidence>
<evidence type="ECO:0000313" key="6">
    <source>
        <dbReference type="EMBL" id="RHZ46469.1"/>
    </source>
</evidence>
<dbReference type="InterPro" id="IPR027414">
    <property type="entry name" value="GH95_N_dom"/>
</dbReference>
<keyword evidence="7" id="KW-1185">Reference proteome</keyword>
<dbReference type="GO" id="GO:0016491">
    <property type="term" value="F:oxidoreductase activity"/>
    <property type="evidence" value="ECO:0007669"/>
    <property type="project" value="UniProtKB-ARBA"/>
</dbReference>
<evidence type="ECO:0000259" key="3">
    <source>
        <dbReference type="Pfam" id="PF14498"/>
    </source>
</evidence>
<dbReference type="PANTHER" id="PTHR31084">
    <property type="entry name" value="ALPHA-L-FUCOSIDASE 2"/>
    <property type="match status" value="1"/>
</dbReference>
<keyword evidence="2" id="KW-0732">Signal</keyword>
<dbReference type="AlphaFoldDB" id="A0A397G8X1"/>
<dbReference type="GO" id="GO:0004560">
    <property type="term" value="F:alpha-L-fucosidase activity"/>
    <property type="evidence" value="ECO:0007669"/>
    <property type="project" value="TreeGrafter"/>
</dbReference>
<dbReference type="VEuPathDB" id="FungiDB:CDV56_102235"/>
<dbReference type="Proteomes" id="UP000215305">
    <property type="component" value="Unassembled WGS sequence"/>
</dbReference>
<sequence>MYLTVASALLVLALATARSLWSESPGSYADLITTAFPLGNGRLGAMPLGSPGKEIINLNIDSLWRGGPFENASYSGGNPSISKADALPGIREWIFQNGTGNVSALLGEFPDYGSFQVLANLTVDLGNRDMDMDTVRDYRRSLDLQTGVYDDRFSAGEKEAFCSYPDQVCVYRLASNTSLPAVAIHLENRLASPEPDVTCSGNSISLYGRTFPAIGMLYNARATVVVPGLKRNLCVQSAVHVPEGQREIVVVVAAGTDYDASRGNAAAGFSFRGEDPYDGVLKTTSRAARKTYSQLKSAHVKDFQSIFDGFTLTLPDPHNSASKPTTDLITSYTQPGNPYVENLLFDYGRYLFLSSSRPGSLPPNLQGLWTEQYSPAWSADYHANINLQMNHWGVEQTGLGGQTEPLWTYMLETWLPRGAETARLLYDAEGMKNSAQWANYPAVNAWMSQHVWDHFDYTRDVEWYQTVGYPILKGTAQFWLSQLVKDEHFDDGTWVVNPCNSPEHGPTTFGCTHYQQLIWEVFDHVLRGWDASGDTDTSFRSAIASRFTSLDNGIHIGSWGQIQEWKLDLDTQNDTHRHLSNLYGWYPGSSISSVHGHNSTVTDAVATTLTSRGTGVEDSNTGWGKMWRSACWALLNDTDSAYAELTLAIQNNFAANGFDMYSGNPPFQIDANFGILGAVMSMLVRDSDRAADDVRVQAVLLGPAIPAAWGGGSVNGVRLRGGGRVGFRWDDAGVNRTAMDSVRNKVYAVTGVAGIGLAVAQQLHARGARLSLADIDAAALASAFAKLGADRESVLTTVVDVGSAASVDAWIEATVRKFGRLDGAANMAGTIGRKHGVGKLVEQDDEEWDLLIRVNLTGMMYCLRAEVRGIAATAGEGSIVNASSIQGVRGFALHAAYSTTKHGVVGLTKSVAKEVGPAIRVNAVAPGTIQTPLLDKARDIQGTLNAMPTAIPRIGTADEVAQSVLFLLSDASSYTTGLVLNVDGGWDP</sequence>
<dbReference type="InterPro" id="IPR036291">
    <property type="entry name" value="NAD(P)-bd_dom_sf"/>
</dbReference>
<dbReference type="Pfam" id="PF13561">
    <property type="entry name" value="adh_short_C2"/>
    <property type="match status" value="1"/>
</dbReference>
<feature type="domain" description="Glycosyl hydrolase family 95 N-terminal" evidence="3">
    <location>
        <begin position="20"/>
        <end position="260"/>
    </location>
</feature>
<dbReference type="InterPro" id="IPR049053">
    <property type="entry name" value="AFCA-like_C"/>
</dbReference>
<dbReference type="GO" id="GO:0005975">
    <property type="term" value="P:carbohydrate metabolic process"/>
    <property type="evidence" value="ECO:0007669"/>
    <property type="project" value="InterPro"/>
</dbReference>
<evidence type="ECO:0000313" key="7">
    <source>
        <dbReference type="Proteomes" id="UP000215305"/>
    </source>
</evidence>
<accession>A0A397G8X1</accession>
<evidence type="ECO:0000256" key="1">
    <source>
        <dbReference type="ARBA" id="ARBA00022857"/>
    </source>
</evidence>
<dbReference type="Pfam" id="PF22124">
    <property type="entry name" value="Glyco_hydro_95_cat"/>
    <property type="match status" value="1"/>
</dbReference>
<protein>
    <submittedName>
        <fullName evidence="6">Uncharacterized protein</fullName>
    </submittedName>
</protein>
<dbReference type="InterPro" id="IPR008928">
    <property type="entry name" value="6-hairpin_glycosidase_sf"/>
</dbReference>
<dbReference type="InterPro" id="IPR054363">
    <property type="entry name" value="GH95_cat"/>
</dbReference>
<dbReference type="PANTHER" id="PTHR31084:SF3">
    <property type="entry name" value="ALPHA-FUCOSIDASE A"/>
    <property type="match status" value="1"/>
</dbReference>
<dbReference type="OrthoDB" id="66881at2759"/>
<dbReference type="PROSITE" id="PS00061">
    <property type="entry name" value="ADH_SHORT"/>
    <property type="match status" value="1"/>
</dbReference>
<dbReference type="Gene3D" id="1.50.10.10">
    <property type="match status" value="1"/>
</dbReference>
<dbReference type="RefSeq" id="XP_026611153.1">
    <property type="nucleotide sequence ID" value="XM_026755854.1"/>
</dbReference>
<dbReference type="SUPFAM" id="SSF51735">
    <property type="entry name" value="NAD(P)-binding Rossmann-fold domains"/>
    <property type="match status" value="1"/>
</dbReference>
<proteinExistence type="predicted"/>
<dbReference type="InterPro" id="IPR002347">
    <property type="entry name" value="SDR_fam"/>
</dbReference>